<feature type="domain" description="DUF4214" evidence="1">
    <location>
        <begin position="209"/>
        <end position="270"/>
    </location>
</feature>
<dbReference type="Gene3D" id="2.150.10.10">
    <property type="entry name" value="Serralysin-like metalloprotease, C-terminal"/>
    <property type="match status" value="1"/>
</dbReference>
<dbReference type="PRINTS" id="PR00313">
    <property type="entry name" value="CABNDNGRPT"/>
</dbReference>
<accession>A0A6P0CGI8</accession>
<dbReference type="GO" id="GO:0005509">
    <property type="term" value="F:calcium ion binding"/>
    <property type="evidence" value="ECO:0007669"/>
    <property type="project" value="InterPro"/>
</dbReference>
<dbReference type="EMBL" id="JAABNT010000009">
    <property type="protein sequence ID" value="NEK23583.1"/>
    <property type="molecule type" value="Genomic_DNA"/>
</dbReference>
<protein>
    <submittedName>
        <fullName evidence="2">DUF4214 domain-containing protein</fullName>
    </submittedName>
</protein>
<dbReference type="Pfam" id="PF13946">
    <property type="entry name" value="DUF4214"/>
    <property type="match status" value="1"/>
</dbReference>
<name>A0A6P0CGI8_9RHOB</name>
<keyword evidence="3" id="KW-1185">Reference proteome</keyword>
<evidence type="ECO:0000313" key="2">
    <source>
        <dbReference type="EMBL" id="NEK23583.1"/>
    </source>
</evidence>
<dbReference type="InterPro" id="IPR025282">
    <property type="entry name" value="DUF4214"/>
</dbReference>
<dbReference type="InterPro" id="IPR001343">
    <property type="entry name" value="Hemolysn_Ca-bd"/>
</dbReference>
<dbReference type="InterPro" id="IPR018511">
    <property type="entry name" value="Hemolysin-typ_Ca-bd_CS"/>
</dbReference>
<comment type="caution">
    <text evidence="2">The sequence shown here is derived from an EMBL/GenBank/DDBJ whole genome shotgun (WGS) entry which is preliminary data.</text>
</comment>
<dbReference type="RefSeq" id="WP_164354512.1">
    <property type="nucleotide sequence ID" value="NZ_JAABNT010000009.1"/>
</dbReference>
<dbReference type="InterPro" id="IPR011049">
    <property type="entry name" value="Serralysin-like_metalloprot_C"/>
</dbReference>
<evidence type="ECO:0000313" key="3">
    <source>
        <dbReference type="Proteomes" id="UP000468591"/>
    </source>
</evidence>
<dbReference type="SUPFAM" id="SSF51120">
    <property type="entry name" value="beta-Roll"/>
    <property type="match status" value="1"/>
</dbReference>
<dbReference type="Proteomes" id="UP000468591">
    <property type="component" value="Unassembled WGS sequence"/>
</dbReference>
<dbReference type="AlphaFoldDB" id="A0A6P0CGI8"/>
<dbReference type="PROSITE" id="PS00330">
    <property type="entry name" value="HEMOLYSIN_CALCIUM"/>
    <property type="match status" value="1"/>
</dbReference>
<dbReference type="InterPro" id="IPR038255">
    <property type="entry name" value="PBS_linker_sf"/>
</dbReference>
<gene>
    <name evidence="2" type="ORF">GV827_14370</name>
</gene>
<organism evidence="2 3">
    <name type="scientific">Sulfitobacter sediminilitoris</name>
    <dbReference type="NCBI Taxonomy" id="2698830"/>
    <lineage>
        <taxon>Bacteria</taxon>
        <taxon>Pseudomonadati</taxon>
        <taxon>Pseudomonadota</taxon>
        <taxon>Alphaproteobacteria</taxon>
        <taxon>Rhodobacterales</taxon>
        <taxon>Roseobacteraceae</taxon>
        <taxon>Sulfitobacter</taxon>
    </lineage>
</organism>
<dbReference type="Gene3D" id="1.10.3130.20">
    <property type="entry name" value="Phycobilisome linker domain"/>
    <property type="match status" value="1"/>
</dbReference>
<reference evidence="2 3" key="1">
    <citation type="submission" date="2020-01" db="EMBL/GenBank/DDBJ databases">
        <title>Sulfitobacter sediminilitoris sp. nov., isolated from a tidal flat.</title>
        <authorList>
            <person name="Park S."/>
            <person name="Yoon J.-H."/>
        </authorList>
    </citation>
    <scope>NUCLEOTIDE SEQUENCE [LARGE SCALE GENOMIC DNA]</scope>
    <source>
        <strain evidence="2 3">JBTF-M27</strain>
    </source>
</reference>
<evidence type="ECO:0000259" key="1">
    <source>
        <dbReference type="Pfam" id="PF13946"/>
    </source>
</evidence>
<sequence length="370" mass="38799">MDNSVIEQVELIAASEVTGLEILGTSGDDNLVGTSGSDLIDGGFGLDTISAGAGADTISGGSNYDEGAPALPGALGFGDSGEVIVLPGQPVELINGGGGTDTVLLSGPQSSYTLLLGTNGMTIVDRRAGGDGVDSLTNVEFLDFATELDVFAALPMDLDLFGRQPTVGADDLESIIELYIAYFNRAPDAIGLSFWADAFSNGTTLEEMASLFMQQDETSAIFSSSLSNGELVDIVYQNVLGRAPDEDGRTFWVDLLKASVVSQDQLILEIIAGAQAELYDDASQGFMDQQQIDRFYLSNKTDIGAYFAVHRGMSDIGNASAVMGLFDGSLTSQYAAVSEIDDLYASALDALDGEFLMPLVGVLDNPFDFG</sequence>
<proteinExistence type="predicted"/>
<dbReference type="Pfam" id="PF00353">
    <property type="entry name" value="HemolysinCabind"/>
    <property type="match status" value="1"/>
</dbReference>